<evidence type="ECO:0000259" key="6">
    <source>
        <dbReference type="SMART" id="SM00849"/>
    </source>
</evidence>
<evidence type="ECO:0000256" key="5">
    <source>
        <dbReference type="SAM" id="MobiDB-lite"/>
    </source>
</evidence>
<comment type="caution">
    <text evidence="7">The sequence shown here is derived from an EMBL/GenBank/DDBJ whole genome shotgun (WGS) entry which is preliminary data.</text>
</comment>
<keyword evidence="3" id="KW-0378">Hydrolase</keyword>
<evidence type="ECO:0000256" key="1">
    <source>
        <dbReference type="ARBA" id="ARBA00001947"/>
    </source>
</evidence>
<protein>
    <recommendedName>
        <fullName evidence="6">Metallo-beta-lactamase domain-containing protein</fullName>
    </recommendedName>
</protein>
<dbReference type="GO" id="GO:0046872">
    <property type="term" value="F:metal ion binding"/>
    <property type="evidence" value="ECO:0007669"/>
    <property type="project" value="UniProtKB-KW"/>
</dbReference>
<dbReference type="Pfam" id="PF00753">
    <property type="entry name" value="Lactamase_B"/>
    <property type="match status" value="1"/>
</dbReference>
<feature type="region of interest" description="Disordered" evidence="5">
    <location>
        <begin position="186"/>
        <end position="205"/>
    </location>
</feature>
<dbReference type="Proteomes" id="UP000051269">
    <property type="component" value="Unassembled WGS sequence"/>
</dbReference>
<comment type="cofactor">
    <cofactor evidence="1">
        <name>Zn(2+)</name>
        <dbReference type="ChEBI" id="CHEBI:29105"/>
    </cofactor>
</comment>
<dbReference type="InterPro" id="IPR036866">
    <property type="entry name" value="RibonucZ/Hydroxyglut_hydro"/>
</dbReference>
<sequence length="205" mass="22414">MKEPLTYTGGLASTNAYLLDLHGHLLAIDAPEGFLDFLKKKKMKPHSLLLTHGHWDHIWDAADLVDWAGCPVSYHPDTAPLCLQPDSMLAFGLPQRLRPIQATHLLTDSTPPPVSWPDSQLLHVPGHCPGSLCLYLPQSNQLFGGDVLFADGVGRWDLPGGSRELLITGIQKKILPLPPQTIVYPGHGPTTTIGREKSSNPFLQT</sequence>
<proteinExistence type="predicted"/>
<dbReference type="Gene3D" id="3.60.15.10">
    <property type="entry name" value="Ribonuclease Z/Hydroxyacylglutathione hydrolase-like"/>
    <property type="match status" value="1"/>
</dbReference>
<dbReference type="PANTHER" id="PTHR46233">
    <property type="entry name" value="HYDROXYACYLGLUTATHIONE HYDROLASE GLOC"/>
    <property type="match status" value="1"/>
</dbReference>
<dbReference type="InterPro" id="IPR001279">
    <property type="entry name" value="Metallo-B-lactamas"/>
</dbReference>
<evidence type="ECO:0000313" key="8">
    <source>
        <dbReference type="Proteomes" id="UP000051269"/>
    </source>
</evidence>
<evidence type="ECO:0000313" key="7">
    <source>
        <dbReference type="EMBL" id="KRO62965.1"/>
    </source>
</evidence>
<accession>A0A0R2RK22</accession>
<evidence type="ECO:0000256" key="2">
    <source>
        <dbReference type="ARBA" id="ARBA00022723"/>
    </source>
</evidence>
<gene>
    <name evidence="7" type="ORF">ABR82_09215</name>
</gene>
<feature type="domain" description="Metallo-beta-lactamase" evidence="6">
    <location>
        <begin position="13"/>
        <end position="187"/>
    </location>
</feature>
<dbReference type="SUPFAM" id="SSF56281">
    <property type="entry name" value="Metallo-hydrolase/oxidoreductase"/>
    <property type="match status" value="1"/>
</dbReference>
<dbReference type="GO" id="GO:0016787">
    <property type="term" value="F:hydrolase activity"/>
    <property type="evidence" value="ECO:0007669"/>
    <property type="project" value="UniProtKB-KW"/>
</dbReference>
<keyword evidence="2" id="KW-0479">Metal-binding</keyword>
<name>A0A0R2RK22_9BACT</name>
<dbReference type="SMART" id="SM00849">
    <property type="entry name" value="Lactamase_B"/>
    <property type="match status" value="1"/>
</dbReference>
<evidence type="ECO:0000256" key="4">
    <source>
        <dbReference type="ARBA" id="ARBA00022833"/>
    </source>
</evidence>
<dbReference type="CDD" id="cd06262">
    <property type="entry name" value="metallo-hydrolase-like_MBL-fold"/>
    <property type="match status" value="1"/>
</dbReference>
<dbReference type="EMBL" id="LIBO01000018">
    <property type="protein sequence ID" value="KRO62965.1"/>
    <property type="molecule type" value="Genomic_DNA"/>
</dbReference>
<reference evidence="7 8" key="1">
    <citation type="submission" date="2015-10" db="EMBL/GenBank/DDBJ databases">
        <title>Metagenome-Assembled Genomes uncover a global brackish microbiome.</title>
        <authorList>
            <person name="Hugerth L.W."/>
            <person name="Larsson J."/>
            <person name="Alneberg J."/>
            <person name="Lindh M.V."/>
            <person name="Legrand C."/>
            <person name="Pinhassi J."/>
            <person name="Andersson A.F."/>
        </authorList>
    </citation>
    <scope>NUCLEOTIDE SEQUENCE [LARGE SCALE GENOMIC DNA]</scope>
    <source>
        <strain evidence="7">BACL18 MAG-120507-bin52</strain>
    </source>
</reference>
<keyword evidence="4" id="KW-0862">Zinc</keyword>
<dbReference type="InterPro" id="IPR051453">
    <property type="entry name" value="MBL_Glyoxalase_II"/>
</dbReference>
<dbReference type="AlphaFoldDB" id="A0A0R2RK22"/>
<dbReference type="PANTHER" id="PTHR46233:SF3">
    <property type="entry name" value="HYDROXYACYLGLUTATHIONE HYDROLASE GLOC"/>
    <property type="match status" value="1"/>
</dbReference>
<evidence type="ECO:0000256" key="3">
    <source>
        <dbReference type="ARBA" id="ARBA00022801"/>
    </source>
</evidence>
<feature type="compositionally biased region" description="Polar residues" evidence="5">
    <location>
        <begin position="189"/>
        <end position="205"/>
    </location>
</feature>
<organism evidence="7 8">
    <name type="scientific">Verrucomicrobia subdivision 6 bacterium BACL9 MAG-120507-bin52</name>
    <dbReference type="NCBI Taxonomy" id="1655590"/>
    <lineage>
        <taxon>Bacteria</taxon>
        <taxon>Pseudomonadati</taxon>
        <taxon>Verrucomicrobiota</taxon>
        <taxon>Verrucomicrobiia</taxon>
        <taxon>Verrucomicrobiales</taxon>
        <taxon>Verrucomicrobia subdivision 6</taxon>
    </lineage>
</organism>